<proteinExistence type="predicted"/>
<dbReference type="Proteomes" id="UP000232455">
    <property type="component" value="Unassembled WGS sequence"/>
</dbReference>
<name>A0ABX4Q3M1_9PSED</name>
<organism evidence="1 2">
    <name type="scientific">Pseudomonas baetica</name>
    <dbReference type="NCBI Taxonomy" id="674054"/>
    <lineage>
        <taxon>Bacteria</taxon>
        <taxon>Pseudomonadati</taxon>
        <taxon>Pseudomonadota</taxon>
        <taxon>Gammaproteobacteria</taxon>
        <taxon>Pseudomonadales</taxon>
        <taxon>Pseudomonadaceae</taxon>
        <taxon>Pseudomonas</taxon>
    </lineage>
</organism>
<comment type="caution">
    <text evidence="1">The sequence shown here is derived from an EMBL/GenBank/DDBJ whole genome shotgun (WGS) entry which is preliminary data.</text>
</comment>
<accession>A0ABX4Q3M1</accession>
<evidence type="ECO:0000313" key="1">
    <source>
        <dbReference type="EMBL" id="PKA71360.1"/>
    </source>
</evidence>
<protein>
    <submittedName>
        <fullName evidence="1">Uncharacterized protein</fullName>
    </submittedName>
</protein>
<dbReference type="RefSeq" id="WP_100847287.1">
    <property type="nucleotide sequence ID" value="NZ_PHHE01000001.1"/>
</dbReference>
<reference evidence="1 2" key="1">
    <citation type="submission" date="2017-11" db="EMBL/GenBank/DDBJ databases">
        <title>Genome sequencing of a diverse group of Pseudomonas species.</title>
        <authorList>
            <person name="Loper J."/>
        </authorList>
    </citation>
    <scope>NUCLEOTIDE SEQUENCE [LARGE SCALE GENOMIC DNA]</scope>
    <source>
        <strain evidence="1 2">LMG 25716</strain>
    </source>
</reference>
<evidence type="ECO:0000313" key="2">
    <source>
        <dbReference type="Proteomes" id="UP000232455"/>
    </source>
</evidence>
<sequence length="150" mass="16882">MKAKNKSNTLSAKDVASEMIEALNLDNEYKISLESKKYSKLFIDMDKNLGSVGLEILSLKASVYDLAAGSEEDIKVRASIKDLEQVHQDMLIQKDAILLVTTFISKKLKEIQSVKKQSELLKLLKEFGYDEPAELRAVLQAAEIENDKFN</sequence>
<dbReference type="EMBL" id="PHHE01000001">
    <property type="protein sequence ID" value="PKA71360.1"/>
    <property type="molecule type" value="Genomic_DNA"/>
</dbReference>
<keyword evidence="2" id="KW-1185">Reference proteome</keyword>
<gene>
    <name evidence="1" type="ORF">ATI02_4338</name>
</gene>